<dbReference type="PANTHER" id="PTHR37422">
    <property type="entry name" value="TEICHURONIC ACID BIOSYNTHESIS PROTEIN TUAE"/>
    <property type="match status" value="1"/>
</dbReference>
<dbReference type="Proteomes" id="UP001403385">
    <property type="component" value="Unassembled WGS sequence"/>
</dbReference>
<feature type="transmembrane region" description="Helical" evidence="5">
    <location>
        <begin position="245"/>
        <end position="263"/>
    </location>
</feature>
<dbReference type="GO" id="GO:0016020">
    <property type="term" value="C:membrane"/>
    <property type="evidence" value="ECO:0007669"/>
    <property type="project" value="UniProtKB-SubCell"/>
</dbReference>
<gene>
    <name evidence="7" type="ORF">AAG747_26935</name>
</gene>
<keyword evidence="3 5" id="KW-1133">Transmembrane helix</keyword>
<comment type="subcellular location">
    <subcellularLocation>
        <location evidence="1">Membrane</location>
        <topology evidence="1">Multi-pass membrane protein</topology>
    </subcellularLocation>
</comment>
<reference evidence="7 8" key="1">
    <citation type="submission" date="2024-04" db="EMBL/GenBank/DDBJ databases">
        <title>Novel genus in family Flammeovirgaceae.</title>
        <authorList>
            <person name="Nguyen T.H."/>
            <person name="Vuong T.Q."/>
            <person name="Le H."/>
            <person name="Kim S.-G."/>
        </authorList>
    </citation>
    <scope>NUCLEOTIDE SEQUENCE [LARGE SCALE GENOMIC DNA]</scope>
    <source>
        <strain evidence="7 8">JCM 23209</strain>
    </source>
</reference>
<feature type="transmembrane region" description="Helical" evidence="5">
    <location>
        <begin position="188"/>
        <end position="208"/>
    </location>
</feature>
<evidence type="ECO:0000256" key="4">
    <source>
        <dbReference type="ARBA" id="ARBA00023136"/>
    </source>
</evidence>
<dbReference type="InterPro" id="IPR007016">
    <property type="entry name" value="O-antigen_ligase-rel_domated"/>
</dbReference>
<dbReference type="EMBL" id="JBDKWZ010000024">
    <property type="protein sequence ID" value="MEN7551579.1"/>
    <property type="molecule type" value="Genomic_DNA"/>
</dbReference>
<evidence type="ECO:0000256" key="1">
    <source>
        <dbReference type="ARBA" id="ARBA00004141"/>
    </source>
</evidence>
<dbReference type="RefSeq" id="WP_346824359.1">
    <property type="nucleotide sequence ID" value="NZ_JBDKWZ010000024.1"/>
</dbReference>
<evidence type="ECO:0000256" key="2">
    <source>
        <dbReference type="ARBA" id="ARBA00022692"/>
    </source>
</evidence>
<feature type="transmembrane region" description="Helical" evidence="5">
    <location>
        <begin position="465"/>
        <end position="482"/>
    </location>
</feature>
<feature type="transmembrane region" description="Helical" evidence="5">
    <location>
        <begin position="124"/>
        <end position="145"/>
    </location>
</feature>
<comment type="caution">
    <text evidence="7">The sequence shown here is derived from an EMBL/GenBank/DDBJ whole genome shotgun (WGS) entry which is preliminary data.</text>
</comment>
<keyword evidence="2 5" id="KW-0812">Transmembrane</keyword>
<keyword evidence="4 5" id="KW-0472">Membrane</keyword>
<feature type="transmembrane region" description="Helical" evidence="5">
    <location>
        <begin position="157"/>
        <end position="176"/>
    </location>
</feature>
<evidence type="ECO:0000256" key="5">
    <source>
        <dbReference type="SAM" id="Phobius"/>
    </source>
</evidence>
<dbReference type="PANTHER" id="PTHR37422:SF13">
    <property type="entry name" value="LIPOPOLYSACCHARIDE BIOSYNTHESIS PROTEIN PA4999-RELATED"/>
    <property type="match status" value="1"/>
</dbReference>
<evidence type="ECO:0000259" key="6">
    <source>
        <dbReference type="Pfam" id="PF04932"/>
    </source>
</evidence>
<feature type="transmembrane region" description="Helical" evidence="5">
    <location>
        <begin position="93"/>
        <end position="112"/>
    </location>
</feature>
<evidence type="ECO:0000313" key="8">
    <source>
        <dbReference type="Proteomes" id="UP001403385"/>
    </source>
</evidence>
<feature type="transmembrane region" description="Helical" evidence="5">
    <location>
        <begin position="440"/>
        <end position="459"/>
    </location>
</feature>
<proteinExistence type="predicted"/>
<protein>
    <submittedName>
        <fullName evidence="7">O-antigen ligase family protein</fullName>
    </submittedName>
</protein>
<evidence type="ECO:0000313" key="7">
    <source>
        <dbReference type="EMBL" id="MEN7551579.1"/>
    </source>
</evidence>
<evidence type="ECO:0000256" key="3">
    <source>
        <dbReference type="ARBA" id="ARBA00022989"/>
    </source>
</evidence>
<organism evidence="7 8">
    <name type="scientific">Rapidithrix thailandica</name>
    <dbReference type="NCBI Taxonomy" id="413964"/>
    <lineage>
        <taxon>Bacteria</taxon>
        <taxon>Pseudomonadati</taxon>
        <taxon>Bacteroidota</taxon>
        <taxon>Cytophagia</taxon>
        <taxon>Cytophagales</taxon>
        <taxon>Flammeovirgaceae</taxon>
        <taxon>Rapidithrix</taxon>
    </lineage>
</organism>
<feature type="transmembrane region" description="Helical" evidence="5">
    <location>
        <begin position="409"/>
        <end position="428"/>
    </location>
</feature>
<feature type="transmembrane region" description="Helical" evidence="5">
    <location>
        <begin position="43"/>
        <end position="61"/>
    </location>
</feature>
<dbReference type="GO" id="GO:0016874">
    <property type="term" value="F:ligase activity"/>
    <property type="evidence" value="ECO:0007669"/>
    <property type="project" value="UniProtKB-KW"/>
</dbReference>
<keyword evidence="8" id="KW-1185">Reference proteome</keyword>
<feature type="transmembrane region" description="Helical" evidence="5">
    <location>
        <begin position="20"/>
        <end position="37"/>
    </location>
</feature>
<feature type="transmembrane region" description="Helical" evidence="5">
    <location>
        <begin position="316"/>
        <end position="333"/>
    </location>
</feature>
<dbReference type="AlphaFoldDB" id="A0AAW9S312"/>
<sequence>MGLGKKLWSDIVYKQFDTPAGYFILTVVAIIVGLLTAKLGVLAGGGLFVLSLSVAVGLLCLLNLKVAFYLSLFFAFFSNYFIRYFATMYNIDLPLGSVVDLLLILILLGIFIDQHRNNDKSWEFVKNPITYVMLVYLLFVGVQFFNPYLQAKIGYIYFIKRTAALYISYLVALYLFKEKKNIRSFLKFWFVMAFLGALYGCTQEWFGFMPMEQRWVDFITALEGGRNPLIHNGIYRKVSFFSDPTSFGMLMANSLVMSLVLMTGPFRKKTKLGLGLLSLFFVLGMAYSGTRTAYAMVPSGLVLFTLMTINNKKTLLFTAMGVMGFIILMFGPFDNPLVKRVRTAFIGSEDASLNLRDMKRALAQPLVYEHPLGGGIDSSGILGRKYDPGHYLAPYVIDSGYMKTALETGWIGLIVILIFYFVPMRVGIKHFYRVEDPELRTYLAGILAVIYALIIATYVQKSINQLPGGLILFILFAVLIKIPQLEKQNN</sequence>
<dbReference type="Pfam" id="PF04932">
    <property type="entry name" value="Wzy_C"/>
    <property type="match status" value="1"/>
</dbReference>
<name>A0AAW9S312_9BACT</name>
<keyword evidence="7" id="KW-0436">Ligase</keyword>
<feature type="domain" description="O-antigen ligase-related" evidence="6">
    <location>
        <begin position="277"/>
        <end position="417"/>
    </location>
</feature>
<feature type="transmembrane region" description="Helical" evidence="5">
    <location>
        <begin position="270"/>
        <end position="287"/>
    </location>
</feature>
<accession>A0AAW9S312</accession>
<dbReference type="InterPro" id="IPR051533">
    <property type="entry name" value="WaaL-like"/>
</dbReference>